<gene>
    <name evidence="2" type="ORF">D7032_07605</name>
</gene>
<feature type="transmembrane region" description="Helical" evidence="1">
    <location>
        <begin position="139"/>
        <end position="160"/>
    </location>
</feature>
<reference evidence="2" key="1">
    <citation type="submission" date="2018-09" db="EMBL/GenBank/DDBJ databases">
        <title>Genome sequencing and analysis.</title>
        <authorList>
            <person name="Huang Y.-T."/>
        </authorList>
    </citation>
    <scope>NUCLEOTIDE SEQUENCE</scope>
    <source>
        <strain evidence="2">HIDE</strain>
    </source>
</reference>
<keyword evidence="1" id="KW-0472">Membrane</keyword>
<evidence type="ECO:0000256" key="1">
    <source>
        <dbReference type="SAM" id="Phobius"/>
    </source>
</evidence>
<dbReference type="AlphaFoldDB" id="A0A7T8IPB2"/>
<proteinExistence type="predicted"/>
<evidence type="ECO:0000313" key="2">
    <source>
        <dbReference type="EMBL" id="QQO83136.1"/>
    </source>
</evidence>
<accession>A0A7T8IPB2</accession>
<dbReference type="RefSeq" id="WP_345850829.1">
    <property type="nucleotide sequence ID" value="NZ_CP032664.1"/>
</dbReference>
<sequence length="181" mass="19664">MDWKDIAGAVGKVAGAVGPLLGGPVGMAVSIGSQIAGALGVGDSPDEVMAELQNNPEAALKLQQWAHEERQQIRDNQVRLQELDHEQEKARLKDVQNARFEHRDHWMPSLLTIALFVLFSGISIALFKLSIPDGNRDLVVYLAGQVTGFVGTAIAFWLGASKQPGQAAKPVTPDKWGFKWK</sequence>
<feature type="transmembrane region" description="Helical" evidence="1">
    <location>
        <begin position="106"/>
        <end position="127"/>
    </location>
</feature>
<name>A0A7T8IPB2_9GAMM</name>
<protein>
    <recommendedName>
        <fullName evidence="3">Holin of 3TMs, for gene-transfer release</fullName>
    </recommendedName>
</protein>
<dbReference type="EMBL" id="CP032664">
    <property type="protein sequence ID" value="QQO83136.1"/>
    <property type="molecule type" value="Genomic_DNA"/>
</dbReference>
<keyword evidence="1" id="KW-0812">Transmembrane</keyword>
<organism evidence="2">
    <name type="scientific">Shewanella algae</name>
    <dbReference type="NCBI Taxonomy" id="38313"/>
    <lineage>
        <taxon>Bacteria</taxon>
        <taxon>Pseudomonadati</taxon>
        <taxon>Pseudomonadota</taxon>
        <taxon>Gammaproteobacteria</taxon>
        <taxon>Alteromonadales</taxon>
        <taxon>Shewanellaceae</taxon>
        <taxon>Shewanella</taxon>
    </lineage>
</organism>
<keyword evidence="1" id="KW-1133">Transmembrane helix</keyword>
<evidence type="ECO:0008006" key="3">
    <source>
        <dbReference type="Google" id="ProtNLM"/>
    </source>
</evidence>